<evidence type="ECO:0000313" key="3">
    <source>
        <dbReference type="Proteomes" id="UP001374803"/>
    </source>
</evidence>
<sequence>MTAAAGSISVEKKASLQRWRLVHTWTSVVCTAFMLVLCITGLPLVFRDEIDAALAARPYARELRDLDERTPVKSIDAIIAQGKSLYPTKHVQFVFWDAERPHLIGLGVGEEFDSPLSKVQRVFFDDRTGEVRGSAPAEGGLTDFIWNLHKSLCTGILGDLFLGIMSLAFLASIVSGVVVYGPMARRIGFGIVRKARAARIRWLDIHNLVGSTTLAWALVVGATGFVNTLEAPFFGIWNQMTVPALLAPYKGKPLPATRSSVDDAVATARAALPDMTPTSVGFPESRFGSPRHYFIWMHGSSLLTARMFTPVLVEADTGKLATARRFPWYLQALEISRPLHFGDYGGMPLKVLWAFLDVLTIVVLGSGIYLWVARLRASRPITEEGDAAAGGLPLSEEPAE</sequence>
<feature type="transmembrane region" description="Helical" evidence="1">
    <location>
        <begin position="351"/>
        <end position="372"/>
    </location>
</feature>
<dbReference type="Proteomes" id="UP001374803">
    <property type="component" value="Chromosome"/>
</dbReference>
<dbReference type="PANTHER" id="PTHR34219:SF3">
    <property type="entry name" value="BLL7967 PROTEIN"/>
    <property type="match status" value="1"/>
</dbReference>
<dbReference type="RefSeq" id="WP_394833986.1">
    <property type="nucleotide sequence ID" value="NZ_CP089929.1"/>
</dbReference>
<name>A0ABZ2L6P4_9BACT</name>
<evidence type="ECO:0000313" key="2">
    <source>
        <dbReference type="EMBL" id="WXB04347.1"/>
    </source>
</evidence>
<gene>
    <name evidence="2" type="ORF">LVJ94_46520</name>
</gene>
<organism evidence="2 3">
    <name type="scientific">Pendulispora rubella</name>
    <dbReference type="NCBI Taxonomy" id="2741070"/>
    <lineage>
        <taxon>Bacteria</taxon>
        <taxon>Pseudomonadati</taxon>
        <taxon>Myxococcota</taxon>
        <taxon>Myxococcia</taxon>
        <taxon>Myxococcales</taxon>
        <taxon>Sorangiineae</taxon>
        <taxon>Pendulisporaceae</taxon>
        <taxon>Pendulispora</taxon>
    </lineage>
</organism>
<keyword evidence="1" id="KW-0812">Transmembrane</keyword>
<reference evidence="2" key="1">
    <citation type="submission" date="2021-12" db="EMBL/GenBank/DDBJ databases">
        <title>Discovery of the Pendulisporaceae a myxobacterial family with distinct sporulation behavior and unique specialized metabolism.</title>
        <authorList>
            <person name="Garcia R."/>
            <person name="Popoff A."/>
            <person name="Bader C.D."/>
            <person name="Loehr J."/>
            <person name="Walesch S."/>
            <person name="Walt C."/>
            <person name="Boldt J."/>
            <person name="Bunk B."/>
            <person name="Haeckl F.J.F.P.J."/>
            <person name="Gunesch A.P."/>
            <person name="Birkelbach J."/>
            <person name="Nuebel U."/>
            <person name="Pietschmann T."/>
            <person name="Bach T."/>
            <person name="Mueller R."/>
        </authorList>
    </citation>
    <scope>NUCLEOTIDE SEQUENCE</scope>
    <source>
        <strain evidence="2">MSr11367</strain>
    </source>
</reference>
<keyword evidence="1" id="KW-0472">Membrane</keyword>
<keyword evidence="1" id="KW-1133">Transmembrane helix</keyword>
<keyword evidence="3" id="KW-1185">Reference proteome</keyword>
<protein>
    <submittedName>
        <fullName evidence="2">PepSY domain-containing protein</fullName>
    </submittedName>
</protein>
<dbReference type="PANTHER" id="PTHR34219">
    <property type="entry name" value="IRON-REGULATED INNER MEMBRANE PROTEIN-RELATED"/>
    <property type="match status" value="1"/>
</dbReference>
<evidence type="ECO:0000256" key="1">
    <source>
        <dbReference type="SAM" id="Phobius"/>
    </source>
</evidence>
<proteinExistence type="predicted"/>
<accession>A0ABZ2L6P4</accession>
<dbReference type="Pfam" id="PF03929">
    <property type="entry name" value="PepSY_TM"/>
    <property type="match status" value="1"/>
</dbReference>
<feature type="transmembrane region" description="Helical" evidence="1">
    <location>
        <begin position="202"/>
        <end position="226"/>
    </location>
</feature>
<dbReference type="EMBL" id="CP089983">
    <property type="protein sequence ID" value="WXB04347.1"/>
    <property type="molecule type" value="Genomic_DNA"/>
</dbReference>
<feature type="transmembrane region" description="Helical" evidence="1">
    <location>
        <begin position="160"/>
        <end position="181"/>
    </location>
</feature>
<feature type="transmembrane region" description="Helical" evidence="1">
    <location>
        <begin position="21"/>
        <end position="46"/>
    </location>
</feature>
<dbReference type="InterPro" id="IPR005625">
    <property type="entry name" value="PepSY-ass_TM"/>
</dbReference>